<dbReference type="PANTHER" id="PTHR47162:SF9">
    <property type="entry name" value="PHD FINGER PROTEIN EHD3-LIKE"/>
    <property type="match status" value="1"/>
</dbReference>
<evidence type="ECO:0000256" key="3">
    <source>
        <dbReference type="ARBA" id="ARBA00022833"/>
    </source>
</evidence>
<dbReference type="EMBL" id="CM007372">
    <property type="protein sequence ID" value="OIW00697.1"/>
    <property type="molecule type" value="Genomic_DNA"/>
</dbReference>
<keyword evidence="3" id="KW-0862">Zinc</keyword>
<dbReference type="InterPro" id="IPR011011">
    <property type="entry name" value="Znf_FYVE_PHD"/>
</dbReference>
<accession>A0A4P1R3Y5</accession>
<dbReference type="PROSITE" id="PS50016">
    <property type="entry name" value="ZF_PHD_2"/>
    <property type="match status" value="1"/>
</dbReference>
<dbReference type="SUPFAM" id="SSF57903">
    <property type="entry name" value="FYVE/PHD zinc finger"/>
    <property type="match status" value="1"/>
</dbReference>
<gene>
    <name evidence="7" type="ORF">TanjilG_09666</name>
</gene>
<dbReference type="Pfam" id="PF00628">
    <property type="entry name" value="PHD"/>
    <property type="match status" value="1"/>
</dbReference>
<dbReference type="GO" id="GO:0008270">
    <property type="term" value="F:zinc ion binding"/>
    <property type="evidence" value="ECO:0007669"/>
    <property type="project" value="UniProtKB-KW"/>
</dbReference>
<evidence type="ECO:0000256" key="4">
    <source>
        <dbReference type="PROSITE-ProRule" id="PRU00146"/>
    </source>
</evidence>
<dbReference type="Proteomes" id="UP000188354">
    <property type="component" value="Chromosome LG12"/>
</dbReference>
<dbReference type="PANTHER" id="PTHR47162">
    <property type="entry name" value="OS02G0192300 PROTEIN"/>
    <property type="match status" value="1"/>
</dbReference>
<proteinExistence type="predicted"/>
<feature type="region of interest" description="Disordered" evidence="5">
    <location>
        <begin position="516"/>
        <end position="544"/>
    </location>
</feature>
<organism evidence="7 8">
    <name type="scientific">Lupinus angustifolius</name>
    <name type="common">Narrow-leaved blue lupine</name>
    <dbReference type="NCBI Taxonomy" id="3871"/>
    <lineage>
        <taxon>Eukaryota</taxon>
        <taxon>Viridiplantae</taxon>
        <taxon>Streptophyta</taxon>
        <taxon>Embryophyta</taxon>
        <taxon>Tracheophyta</taxon>
        <taxon>Spermatophyta</taxon>
        <taxon>Magnoliopsida</taxon>
        <taxon>eudicotyledons</taxon>
        <taxon>Gunneridae</taxon>
        <taxon>Pentapetalae</taxon>
        <taxon>rosids</taxon>
        <taxon>fabids</taxon>
        <taxon>Fabales</taxon>
        <taxon>Fabaceae</taxon>
        <taxon>Papilionoideae</taxon>
        <taxon>50 kb inversion clade</taxon>
        <taxon>genistoids sensu lato</taxon>
        <taxon>core genistoids</taxon>
        <taxon>Genisteae</taxon>
        <taxon>Lupinus</taxon>
    </lineage>
</organism>
<protein>
    <recommendedName>
        <fullName evidence="6">PHD-type domain-containing protein</fullName>
    </recommendedName>
</protein>
<evidence type="ECO:0000256" key="1">
    <source>
        <dbReference type="ARBA" id="ARBA00022723"/>
    </source>
</evidence>
<evidence type="ECO:0000259" key="6">
    <source>
        <dbReference type="PROSITE" id="PS50016"/>
    </source>
</evidence>
<dbReference type="InterPro" id="IPR001965">
    <property type="entry name" value="Znf_PHD"/>
</dbReference>
<keyword evidence="8" id="KW-1185">Reference proteome</keyword>
<dbReference type="AlphaFoldDB" id="A0A4P1R3Y5"/>
<reference evidence="7 8" key="1">
    <citation type="journal article" date="2017" name="Plant Biotechnol. J.">
        <title>A comprehensive draft genome sequence for lupin (Lupinus angustifolius), an emerging health food: insights into plant-microbe interactions and legume evolution.</title>
        <authorList>
            <person name="Hane J.K."/>
            <person name="Ming Y."/>
            <person name="Kamphuis L.G."/>
            <person name="Nelson M.N."/>
            <person name="Garg G."/>
            <person name="Atkins C.A."/>
            <person name="Bayer P.E."/>
            <person name="Bravo A."/>
            <person name="Bringans S."/>
            <person name="Cannon S."/>
            <person name="Edwards D."/>
            <person name="Foley R."/>
            <person name="Gao L.L."/>
            <person name="Harrison M.J."/>
            <person name="Huang W."/>
            <person name="Hurgobin B."/>
            <person name="Li S."/>
            <person name="Liu C.W."/>
            <person name="McGrath A."/>
            <person name="Morahan G."/>
            <person name="Murray J."/>
            <person name="Weller J."/>
            <person name="Jian J."/>
            <person name="Singh K.B."/>
        </authorList>
    </citation>
    <scope>NUCLEOTIDE SEQUENCE [LARGE SCALE GENOMIC DNA]</scope>
    <source>
        <strain evidence="8">cv. Tanjil</strain>
        <tissue evidence="7">Whole plant</tissue>
    </source>
</reference>
<dbReference type="Gene3D" id="3.30.40.10">
    <property type="entry name" value="Zinc/RING finger domain, C3HC4 (zinc finger)"/>
    <property type="match status" value="1"/>
</dbReference>
<dbReference type="STRING" id="3871.A0A4P1R3Y5"/>
<dbReference type="Gramene" id="OIW00697">
    <property type="protein sequence ID" value="OIW00697"/>
    <property type="gene ID" value="TanjilG_09666"/>
</dbReference>
<evidence type="ECO:0000313" key="8">
    <source>
        <dbReference type="Proteomes" id="UP000188354"/>
    </source>
</evidence>
<evidence type="ECO:0000313" key="7">
    <source>
        <dbReference type="EMBL" id="OIW00697.1"/>
    </source>
</evidence>
<feature type="compositionally biased region" description="Basic and acidic residues" evidence="5">
    <location>
        <begin position="516"/>
        <end position="540"/>
    </location>
</feature>
<feature type="domain" description="PHD-type" evidence="6">
    <location>
        <begin position="456"/>
        <end position="506"/>
    </location>
</feature>
<name>A0A4P1R3Y5_LUPAN</name>
<evidence type="ECO:0000256" key="2">
    <source>
        <dbReference type="ARBA" id="ARBA00022771"/>
    </source>
</evidence>
<sequence length="575" mass="63106">MGTVGDTSNSGYTKCAEQVQCLPSETNSNGVEVANGNGFAEEVQHFKSGAFNNGVAVSDVNDVTQEASCFKSEAIDNGVAVLDANDVMEEALCLKNEAFNGGMTIANGNGVTEDALCLKSEAINNRVAVSDGNDVMEEALRLKREACNNGVAIADGNVVTEEGLRLQSEAISNAVAVADGFGSADRDSGGLECLRIYKRRKRGKSSSDNKDDSRECVEAAGHLEDQETLKIDKDGQEHSSQLEWLPHRTQGESNGHANVLHDGCSSKTHGHGVTQTCQRVLCDILTSENFRSLWKALLENFEGMKPNSLFDFNIMTSRMSEKAYEQSPALFFSDMQQVWQKLQDTGNEIVALAKSLSDMSRTSYHELNNVVGDESFAMNEEILNELEENSICTDDDGIEVSIDGKNTPNCKICGYDVDGEKVKTCGHPVCPNKYYHVSCLTSKQLKSYSHCWYCPSCLCRVCFTDQDDDKIVLCDGCDHAYHIYCMKPPRTSIPKGNWFCKKCDAGIQAIRRAKKAYESNKRRRTEDDVSKPSVNPEKKCSNKHARQLEKGGGMDMLLTAANTLNLEENLACNPV</sequence>
<dbReference type="SMART" id="SM00249">
    <property type="entry name" value="PHD"/>
    <property type="match status" value="2"/>
</dbReference>
<dbReference type="InterPro" id="IPR019787">
    <property type="entry name" value="Znf_PHD-finger"/>
</dbReference>
<evidence type="ECO:0000256" key="5">
    <source>
        <dbReference type="SAM" id="MobiDB-lite"/>
    </source>
</evidence>
<keyword evidence="1" id="KW-0479">Metal-binding</keyword>
<keyword evidence="2 4" id="KW-0863">Zinc-finger</keyword>
<dbReference type="InterPro" id="IPR013083">
    <property type="entry name" value="Znf_RING/FYVE/PHD"/>
</dbReference>